<evidence type="ECO:0000256" key="12">
    <source>
        <dbReference type="ARBA" id="ARBA00023014"/>
    </source>
</evidence>
<dbReference type="SMART" id="SM00729">
    <property type="entry name" value="Elp3"/>
    <property type="match status" value="1"/>
</dbReference>
<evidence type="ECO:0000256" key="7">
    <source>
        <dbReference type="ARBA" id="ARBA00022691"/>
    </source>
</evidence>
<dbReference type="Pfam" id="PF06968">
    <property type="entry name" value="BATS"/>
    <property type="match status" value="1"/>
</dbReference>
<evidence type="ECO:0000256" key="6">
    <source>
        <dbReference type="ARBA" id="ARBA00022679"/>
    </source>
</evidence>
<dbReference type="GO" id="GO:0051539">
    <property type="term" value="F:4 iron, 4 sulfur cluster binding"/>
    <property type="evidence" value="ECO:0007669"/>
    <property type="project" value="UniProtKB-KW"/>
</dbReference>
<evidence type="ECO:0000256" key="13">
    <source>
        <dbReference type="ARBA" id="ARBA00051157"/>
    </source>
</evidence>
<dbReference type="UniPathway" id="UPA00078">
    <property type="reaction ID" value="UER00162"/>
</dbReference>
<keyword evidence="11 16" id="KW-0408">Iron</keyword>
<evidence type="ECO:0000256" key="15">
    <source>
        <dbReference type="ARBA" id="ARBA00070199"/>
    </source>
</evidence>
<name>A0A1M4YIW5_9FIRM</name>
<keyword evidence="10 16" id="KW-0093">Biotin biosynthesis</keyword>
<evidence type="ECO:0000256" key="9">
    <source>
        <dbReference type="ARBA" id="ARBA00022723"/>
    </source>
</evidence>
<dbReference type="PANTHER" id="PTHR22976">
    <property type="entry name" value="BIOTIN SYNTHASE"/>
    <property type="match status" value="1"/>
</dbReference>
<reference evidence="20" key="1">
    <citation type="submission" date="2016-11" db="EMBL/GenBank/DDBJ databases">
        <authorList>
            <person name="Varghese N."/>
            <person name="Submissions S."/>
        </authorList>
    </citation>
    <scope>NUCLEOTIDE SEQUENCE [LARGE SCALE GENOMIC DNA]</scope>
    <source>
        <strain evidence="20">DSM 18095</strain>
    </source>
</reference>
<comment type="cofactor">
    <cofactor evidence="17">
        <name>[2Fe-2S] cluster</name>
        <dbReference type="ChEBI" id="CHEBI:190135"/>
    </cofactor>
    <text evidence="17">Binds 1 [2Fe-2S] cluster. The cluster is coordinated with 3 cysteines and 1 arginine.</text>
</comment>
<dbReference type="InterPro" id="IPR058240">
    <property type="entry name" value="rSAM_sf"/>
</dbReference>
<keyword evidence="5 16" id="KW-0004">4Fe-4S</keyword>
<dbReference type="GO" id="GO:0005506">
    <property type="term" value="F:iron ion binding"/>
    <property type="evidence" value="ECO:0007669"/>
    <property type="project" value="UniProtKB-UniRule"/>
</dbReference>
<dbReference type="NCBIfam" id="TIGR00433">
    <property type="entry name" value="bioB"/>
    <property type="match status" value="1"/>
</dbReference>
<dbReference type="InterPro" id="IPR010722">
    <property type="entry name" value="BATS_dom"/>
</dbReference>
<comment type="cofactor">
    <cofactor evidence="16">
        <name>[2Fe-2S] cluster</name>
        <dbReference type="ChEBI" id="CHEBI:190135"/>
    </cofactor>
    <text evidence="16">Binds 1 [2Fe-2S] cluster. The cluster is coordinated with 3 cysteines and 1 arginine.</text>
</comment>
<dbReference type="RefSeq" id="WP_072977125.1">
    <property type="nucleotide sequence ID" value="NZ_FQTY01000017.1"/>
</dbReference>
<dbReference type="PANTHER" id="PTHR22976:SF2">
    <property type="entry name" value="BIOTIN SYNTHASE, MITOCHONDRIAL"/>
    <property type="match status" value="1"/>
</dbReference>
<comment type="pathway">
    <text evidence="1 16">Cofactor biosynthesis; biotin biosynthesis; biotin from 7,8-diaminononanoate: step 2/2.</text>
</comment>
<dbReference type="PROSITE" id="PS51918">
    <property type="entry name" value="RADICAL_SAM"/>
    <property type="match status" value="1"/>
</dbReference>
<protein>
    <recommendedName>
        <fullName evidence="15 16">Biotin synthase</fullName>
        <ecNumber evidence="4 16">2.8.1.6</ecNumber>
    </recommendedName>
</protein>
<keyword evidence="7 16" id="KW-0949">S-adenosyl-L-methionine</keyword>
<comment type="similarity">
    <text evidence="2 16">Belongs to the radical SAM superfamily. Biotin synthase family.</text>
</comment>
<dbReference type="SMART" id="SM00876">
    <property type="entry name" value="BATS"/>
    <property type="match status" value="1"/>
</dbReference>
<accession>A0A1M4YIW5</accession>
<feature type="binding site" evidence="16 17">
    <location>
        <position position="198"/>
    </location>
    <ligand>
        <name>[2Fe-2S] cluster</name>
        <dbReference type="ChEBI" id="CHEBI:190135"/>
    </ligand>
</feature>
<keyword evidence="8 16" id="KW-0001">2Fe-2S</keyword>
<dbReference type="GO" id="GO:0004076">
    <property type="term" value="F:biotin synthase activity"/>
    <property type="evidence" value="ECO:0007669"/>
    <property type="project" value="UniProtKB-UniRule"/>
</dbReference>
<dbReference type="EMBL" id="FQTY01000017">
    <property type="protein sequence ID" value="SHF05432.1"/>
    <property type="molecule type" value="Genomic_DNA"/>
</dbReference>
<evidence type="ECO:0000256" key="17">
    <source>
        <dbReference type="PIRSR" id="PIRSR001619-1"/>
    </source>
</evidence>
<organism evidence="19 20">
    <name type="scientific">Tissierella praeacuta DSM 18095</name>
    <dbReference type="NCBI Taxonomy" id="1123404"/>
    <lineage>
        <taxon>Bacteria</taxon>
        <taxon>Bacillati</taxon>
        <taxon>Bacillota</taxon>
        <taxon>Tissierellia</taxon>
        <taxon>Tissierellales</taxon>
        <taxon>Tissierellaceae</taxon>
        <taxon>Tissierella</taxon>
    </lineage>
</organism>
<sequence>MTIIQTIKNDILVGKLIKKNQALNLITAPLKELCIAANEIREFFCGDNFDICTIINGKSGRCSENCKYCAQSVLYKTKVDQYPLLDTNELVEQAKYNEERGVLRYSIVTSGKRLQDNEVDKVCESIKVIKEQTNISVCVSFGLLNEKQFEKLKSVGVDRIHNNLETSRNYFPKICTTHTYDDKILAINAAQRSGLSVCSGGIVGLGENMEDRIDMALTLRDLGINSIPINMLNPIPGTPYESNKLLTNEEMCRIVAIFRFILPKAFIRLAGGRGLLPDKGMKCFLSGANAAISGDMLTTSGISIEDDMKMIDDLRYKVVLRNE</sequence>
<dbReference type="SFLD" id="SFLDG01060">
    <property type="entry name" value="BATS_domain_containing"/>
    <property type="match status" value="1"/>
</dbReference>
<dbReference type="AlphaFoldDB" id="A0A1M4YIW5"/>
<evidence type="ECO:0000256" key="10">
    <source>
        <dbReference type="ARBA" id="ARBA00022756"/>
    </source>
</evidence>
<comment type="catalytic activity">
    <reaction evidence="13 16">
        <text>(4R,5S)-dethiobiotin + (sulfur carrier)-SH + 2 reduced [2Fe-2S]-[ferredoxin] + 2 S-adenosyl-L-methionine = (sulfur carrier)-H + biotin + 2 5'-deoxyadenosine + 2 L-methionine + 2 oxidized [2Fe-2S]-[ferredoxin]</text>
        <dbReference type="Rhea" id="RHEA:22060"/>
        <dbReference type="Rhea" id="RHEA-COMP:10000"/>
        <dbReference type="Rhea" id="RHEA-COMP:10001"/>
        <dbReference type="Rhea" id="RHEA-COMP:14737"/>
        <dbReference type="Rhea" id="RHEA-COMP:14739"/>
        <dbReference type="ChEBI" id="CHEBI:17319"/>
        <dbReference type="ChEBI" id="CHEBI:29917"/>
        <dbReference type="ChEBI" id="CHEBI:33737"/>
        <dbReference type="ChEBI" id="CHEBI:33738"/>
        <dbReference type="ChEBI" id="CHEBI:57586"/>
        <dbReference type="ChEBI" id="CHEBI:57844"/>
        <dbReference type="ChEBI" id="CHEBI:59789"/>
        <dbReference type="ChEBI" id="CHEBI:64428"/>
        <dbReference type="ChEBI" id="CHEBI:149473"/>
        <dbReference type="EC" id="2.8.1.6"/>
    </reaction>
</comment>
<evidence type="ECO:0000256" key="14">
    <source>
        <dbReference type="ARBA" id="ARBA00057568"/>
    </source>
</evidence>
<dbReference type="SFLD" id="SFLDG01278">
    <property type="entry name" value="biotin_synthase_like"/>
    <property type="match status" value="1"/>
</dbReference>
<evidence type="ECO:0000256" key="1">
    <source>
        <dbReference type="ARBA" id="ARBA00004942"/>
    </source>
</evidence>
<keyword evidence="20" id="KW-1185">Reference proteome</keyword>
<dbReference type="PIRSF" id="PIRSF001619">
    <property type="entry name" value="Biotin_synth"/>
    <property type="match status" value="1"/>
</dbReference>
<evidence type="ECO:0000256" key="5">
    <source>
        <dbReference type="ARBA" id="ARBA00022485"/>
    </source>
</evidence>
<dbReference type="GeneID" id="90995311"/>
<evidence type="ECO:0000259" key="18">
    <source>
        <dbReference type="PROSITE" id="PS51918"/>
    </source>
</evidence>
<feature type="binding site" evidence="16 17">
    <location>
        <position position="69"/>
    </location>
    <ligand>
        <name>[4Fe-4S] cluster</name>
        <dbReference type="ChEBI" id="CHEBI:49883"/>
        <note>4Fe-4S-S-AdoMet</note>
    </ligand>
</feature>
<dbReference type="FunFam" id="3.20.20.70:FF:000026">
    <property type="entry name" value="Biotin synthase"/>
    <property type="match status" value="1"/>
</dbReference>
<gene>
    <name evidence="16" type="primary">bioB</name>
    <name evidence="19" type="ORF">SAMN02745784_02658</name>
</gene>
<dbReference type="InterPro" id="IPR002684">
    <property type="entry name" value="Biotin_synth/BioAB"/>
</dbReference>
<dbReference type="InterPro" id="IPR024177">
    <property type="entry name" value="Biotin_synthase"/>
</dbReference>
<dbReference type="InterPro" id="IPR007197">
    <property type="entry name" value="rSAM"/>
</dbReference>
<comment type="cofactor">
    <cofactor evidence="16 17">
        <name>[4Fe-4S] cluster</name>
        <dbReference type="ChEBI" id="CHEBI:49883"/>
    </cofactor>
    <text evidence="16 17">Binds 1 [4Fe-4S] cluster. The cluster is coordinated with 3 cysteines and an exchangeable S-adenosyl-L-methionine.</text>
</comment>
<evidence type="ECO:0000256" key="3">
    <source>
        <dbReference type="ARBA" id="ARBA00011738"/>
    </source>
</evidence>
<dbReference type="STRING" id="1123404.SAMN02745784_02658"/>
<feature type="domain" description="Radical SAM core" evidence="18">
    <location>
        <begin position="44"/>
        <end position="273"/>
    </location>
</feature>
<dbReference type="Pfam" id="PF04055">
    <property type="entry name" value="Radical_SAM"/>
    <property type="match status" value="1"/>
</dbReference>
<evidence type="ECO:0000256" key="2">
    <source>
        <dbReference type="ARBA" id="ARBA00010765"/>
    </source>
</evidence>
<dbReference type="InterPro" id="IPR006638">
    <property type="entry name" value="Elp3/MiaA/NifB-like_rSAM"/>
</dbReference>
<dbReference type="GO" id="GO:0009102">
    <property type="term" value="P:biotin biosynthetic process"/>
    <property type="evidence" value="ECO:0007669"/>
    <property type="project" value="UniProtKB-UniRule"/>
</dbReference>
<proteinExistence type="inferred from homology"/>
<comment type="function">
    <text evidence="14 16">Catalyzes the conversion of dethiobiotin (DTB) to biotin by the insertion of a sulfur atom into dethiobiotin via a radical-based mechanism.</text>
</comment>
<dbReference type="SFLD" id="SFLDS00029">
    <property type="entry name" value="Radical_SAM"/>
    <property type="match status" value="1"/>
</dbReference>
<keyword evidence="6 16" id="KW-0808">Transferase</keyword>
<evidence type="ECO:0000256" key="4">
    <source>
        <dbReference type="ARBA" id="ARBA00012236"/>
    </source>
</evidence>
<keyword evidence="9 16" id="KW-0479">Metal-binding</keyword>
<dbReference type="Gene3D" id="3.20.20.70">
    <property type="entry name" value="Aldolase class I"/>
    <property type="match status" value="1"/>
</dbReference>
<feature type="binding site" evidence="16 17">
    <location>
        <position position="62"/>
    </location>
    <ligand>
        <name>[4Fe-4S] cluster</name>
        <dbReference type="ChEBI" id="CHEBI:49883"/>
        <note>4Fe-4S-S-AdoMet</note>
    </ligand>
</feature>
<feature type="binding site" evidence="16 17">
    <location>
        <position position="106"/>
    </location>
    <ligand>
        <name>[2Fe-2S] cluster</name>
        <dbReference type="ChEBI" id="CHEBI:190135"/>
    </ligand>
</feature>
<dbReference type="GO" id="GO:0051537">
    <property type="term" value="F:2 iron, 2 sulfur cluster binding"/>
    <property type="evidence" value="ECO:0007669"/>
    <property type="project" value="UniProtKB-KW"/>
</dbReference>
<feature type="binding site" evidence="16 17">
    <location>
        <position position="138"/>
    </location>
    <ligand>
        <name>[2Fe-2S] cluster</name>
        <dbReference type="ChEBI" id="CHEBI:190135"/>
    </ligand>
</feature>
<comment type="subunit">
    <text evidence="3 16">Homodimer.</text>
</comment>
<feature type="binding site" evidence="16 17">
    <location>
        <position position="268"/>
    </location>
    <ligand>
        <name>[2Fe-2S] cluster</name>
        <dbReference type="ChEBI" id="CHEBI:190135"/>
    </ligand>
</feature>
<dbReference type="HAMAP" id="MF_01694">
    <property type="entry name" value="BioB"/>
    <property type="match status" value="1"/>
</dbReference>
<evidence type="ECO:0000313" key="19">
    <source>
        <dbReference type="EMBL" id="SHF05432.1"/>
    </source>
</evidence>
<feature type="binding site" evidence="16 17">
    <location>
        <position position="66"/>
    </location>
    <ligand>
        <name>[4Fe-4S] cluster</name>
        <dbReference type="ChEBI" id="CHEBI:49883"/>
        <note>4Fe-4S-S-AdoMet</note>
    </ligand>
</feature>
<dbReference type="CDD" id="cd01335">
    <property type="entry name" value="Radical_SAM"/>
    <property type="match status" value="1"/>
</dbReference>
<evidence type="ECO:0000256" key="16">
    <source>
        <dbReference type="HAMAP-Rule" id="MF_01694"/>
    </source>
</evidence>
<dbReference type="EC" id="2.8.1.6" evidence="4 16"/>
<dbReference type="SUPFAM" id="SSF102114">
    <property type="entry name" value="Radical SAM enzymes"/>
    <property type="match status" value="1"/>
</dbReference>
<evidence type="ECO:0000256" key="8">
    <source>
        <dbReference type="ARBA" id="ARBA00022714"/>
    </source>
</evidence>
<evidence type="ECO:0000313" key="20">
    <source>
        <dbReference type="Proteomes" id="UP000184114"/>
    </source>
</evidence>
<dbReference type="InterPro" id="IPR013785">
    <property type="entry name" value="Aldolase_TIM"/>
</dbReference>
<keyword evidence="12 16" id="KW-0411">Iron-sulfur</keyword>
<evidence type="ECO:0000256" key="11">
    <source>
        <dbReference type="ARBA" id="ARBA00023004"/>
    </source>
</evidence>
<dbReference type="Proteomes" id="UP000184114">
    <property type="component" value="Unassembled WGS sequence"/>
</dbReference>